<evidence type="ECO:0008006" key="4">
    <source>
        <dbReference type="Google" id="ProtNLM"/>
    </source>
</evidence>
<evidence type="ECO:0000256" key="1">
    <source>
        <dbReference type="SAM" id="SignalP"/>
    </source>
</evidence>
<comment type="caution">
    <text evidence="2">The sequence shown here is derived from an EMBL/GenBank/DDBJ whole genome shotgun (WGS) entry which is preliminary data.</text>
</comment>
<evidence type="ECO:0000313" key="3">
    <source>
        <dbReference type="Proteomes" id="UP001595457"/>
    </source>
</evidence>
<keyword evidence="1" id="KW-0732">Signal</keyword>
<keyword evidence="3" id="KW-1185">Reference proteome</keyword>
<evidence type="ECO:0000313" key="2">
    <source>
        <dbReference type="EMBL" id="MFC2972724.1"/>
    </source>
</evidence>
<proteinExistence type="predicted"/>
<name>A0ABV7AT65_9GAMM</name>
<protein>
    <recommendedName>
        <fullName evidence="4">Glycine zipper domain-containing protein</fullName>
    </recommendedName>
</protein>
<accession>A0ABV7AT65</accession>
<reference evidence="3" key="1">
    <citation type="journal article" date="2019" name="Int. J. Syst. Evol. Microbiol.">
        <title>The Global Catalogue of Microorganisms (GCM) 10K type strain sequencing project: providing services to taxonomists for standard genome sequencing and annotation.</title>
        <authorList>
            <consortium name="The Broad Institute Genomics Platform"/>
            <consortium name="The Broad Institute Genome Sequencing Center for Infectious Disease"/>
            <person name="Wu L."/>
            <person name="Ma J."/>
        </authorList>
    </citation>
    <scope>NUCLEOTIDE SEQUENCE [LARGE SCALE GENOMIC DNA]</scope>
    <source>
        <strain evidence="3">KCTC 62195</strain>
    </source>
</reference>
<dbReference type="RefSeq" id="WP_377814375.1">
    <property type="nucleotide sequence ID" value="NZ_JBHRSJ010000019.1"/>
</dbReference>
<gene>
    <name evidence="2" type="ORF">ACFOJE_10930</name>
</gene>
<organism evidence="2 3">
    <name type="scientific">Azotobacter bryophylli</name>
    <dbReference type="NCBI Taxonomy" id="1986537"/>
    <lineage>
        <taxon>Bacteria</taxon>
        <taxon>Pseudomonadati</taxon>
        <taxon>Pseudomonadota</taxon>
        <taxon>Gammaproteobacteria</taxon>
        <taxon>Pseudomonadales</taxon>
        <taxon>Pseudomonadaceae</taxon>
        <taxon>Azotobacter</taxon>
    </lineage>
</organism>
<feature type="chain" id="PRO_5047263381" description="Glycine zipper domain-containing protein" evidence="1">
    <location>
        <begin position="22"/>
        <end position="135"/>
    </location>
</feature>
<dbReference type="EMBL" id="JBHRSJ010000019">
    <property type="protein sequence ID" value="MFC2972724.1"/>
    <property type="molecule type" value="Genomic_DNA"/>
</dbReference>
<feature type="signal peptide" evidence="1">
    <location>
        <begin position="1"/>
        <end position="21"/>
    </location>
</feature>
<sequence length="135" mass="14209">MKLHRALALSLALVTVGSVHAAEYVTEILSKTEDHTAGKASGGVTGLMFGAIGGPIGAVLGAGAGMLVGHFTQDGTNTHDRAYVIRTPEGKERTVRSPKHEFAVGEKVLYRRKRLYPISQDVAGADTVQTGKTLP</sequence>
<dbReference type="Proteomes" id="UP001595457">
    <property type="component" value="Unassembled WGS sequence"/>
</dbReference>